<dbReference type="InterPro" id="IPR057666">
    <property type="entry name" value="DrpA_SLOG"/>
</dbReference>
<evidence type="ECO:0000259" key="1">
    <source>
        <dbReference type="Pfam" id="PF02481"/>
    </source>
</evidence>
<name>A0ABV5DNM8_9ACTN</name>
<dbReference type="EMBL" id="JAYMRS010000001">
    <property type="protein sequence ID" value="MFB8766179.1"/>
    <property type="molecule type" value="Genomic_DNA"/>
</dbReference>
<reference evidence="2 3" key="1">
    <citation type="submission" date="2024-01" db="EMBL/GenBank/DDBJ databases">
        <title>Genome mining of biosynthetic gene clusters to explore secondary metabolites of Streptomyces sp.</title>
        <authorList>
            <person name="Baig A."/>
            <person name="Ajitkumar Shintre N."/>
            <person name="Kumar H."/>
            <person name="Anbarasu A."/>
            <person name="Ramaiah S."/>
        </authorList>
    </citation>
    <scope>NUCLEOTIDE SEQUENCE [LARGE SCALE GENOMIC DNA]</scope>
    <source>
        <strain evidence="2 3">A01</strain>
    </source>
</reference>
<evidence type="ECO:0000313" key="3">
    <source>
        <dbReference type="Proteomes" id="UP001585053"/>
    </source>
</evidence>
<protein>
    <recommendedName>
        <fullName evidence="1">Smf/DprA SLOG domain-containing protein</fullName>
    </recommendedName>
</protein>
<dbReference type="Proteomes" id="UP001585053">
    <property type="component" value="Unassembled WGS sequence"/>
</dbReference>
<evidence type="ECO:0000313" key="2">
    <source>
        <dbReference type="EMBL" id="MFB8766179.1"/>
    </source>
</evidence>
<accession>A0ABV5DNM8</accession>
<dbReference type="RefSeq" id="WP_357227368.1">
    <property type="nucleotide sequence ID" value="NZ_JAYMRS010000001.1"/>
</dbReference>
<comment type="caution">
    <text evidence="2">The sequence shown here is derived from an EMBL/GenBank/DDBJ whole genome shotgun (WGS) entry which is preliminary data.</text>
</comment>
<dbReference type="Pfam" id="PF02481">
    <property type="entry name" value="DNA_processg_A"/>
    <property type="match status" value="1"/>
</dbReference>
<sequence length="157" mass="16864">MIRIGITGHRNLAPKVSDHVAGLVREHLEPHGHAMVGLSCLADGADSVFAEVVLEAGAPLEAVIPASGYREALPVEHHTLYDRLLAQAVLVHELPHTASEPRAHMAAGRLLVERSDRILAVWDGLPARGPGGTADVVAYARVLERPVTVLWPQGVRR</sequence>
<dbReference type="Gene3D" id="3.40.50.450">
    <property type="match status" value="1"/>
</dbReference>
<organism evidence="2 3">
    <name type="scientific">Nocardiopsis alba</name>
    <dbReference type="NCBI Taxonomy" id="53437"/>
    <lineage>
        <taxon>Bacteria</taxon>
        <taxon>Bacillati</taxon>
        <taxon>Actinomycetota</taxon>
        <taxon>Actinomycetes</taxon>
        <taxon>Streptosporangiales</taxon>
        <taxon>Nocardiopsidaceae</taxon>
        <taxon>Nocardiopsis</taxon>
    </lineage>
</organism>
<proteinExistence type="predicted"/>
<dbReference type="SUPFAM" id="SSF102405">
    <property type="entry name" value="MCP/YpsA-like"/>
    <property type="match status" value="1"/>
</dbReference>
<feature type="domain" description="Smf/DprA SLOG" evidence="1">
    <location>
        <begin position="4"/>
        <end position="149"/>
    </location>
</feature>
<keyword evidence="3" id="KW-1185">Reference proteome</keyword>
<gene>
    <name evidence="2" type="ORF">VSQ78_00590</name>
</gene>